<feature type="signal peptide" evidence="4">
    <location>
        <begin position="1"/>
        <end position="22"/>
    </location>
</feature>
<sequence length="1590" mass="171481">MRSALKKATGLILAAALTFSLAAPAAAAGGSARAGISPSTVTETALPQQGWQAQVTFPDWAGYVDDTLAMNSLYSFDGYADQGELYVTLAAGVTSLRLFVNNAEVDTSAMKGGSTYKVDISDLTVDGTNTVQVSAITPSTLAGAVTVSIPYPTVIPGLPSDVGMSDDILGVIDEFIDSEVKYGFSGAQLAVVKDGKMVYSNAWGAVNGYNPDGTRIEEGDENYVPVTTDTLYDLASNTKMYSVNYALQYMLTQGSDVYDISLDDPITKFFPEFVDSTIEINYQYDYTGDGKADYFGASDLETAKAWKKELTVRDILMHQAGFAPDPQFHNDKFNQVTQLPDPETENVLYAIGKDKVAEAICKSPLIYEPGTNTVYSDVDYMLLGLIIEQVTGMGLDQFLKETFWDPMGLTHITYNPLQNGFDKNDCAATELNGNTRDGVISFKNVRTDTVQGEVHDEKAYYAMGGISGHAGLFSNAEDLAKLASVMLTGGYGGNQFFSKNIMDEFTKPKSLNYPTWGLGWWRQAELGRSSYFSIQSSNSTIGHQGWTGTLTVIDPENDLVVVLLTNKKNSPVIDPNVAANDFYSDNMVLGALGSVVGLVYDSMRSSVDAVDAVALQMTNDRIRLMTSHKDAYDEAPHMNDSYALVDLVVTIAEQRRSDVTKANAQLALKNINDFVKLYVAKEENLANAAAWSAQLQQRIDAIVTDGSAPAAPGLTAEYRTTVDNVSSLENCPFNGGDQNYVYFPRPYSSAGSTSTVYYNTGTWFDGYEGQGTLWLWLGKELTVDGGIRIFVNGVEVDNSNLVGQTGIFSIDISGVARNGRNSIQVTIPNINETARTSTRVAIANPTVVDKTDDASALASVGLDAKALDLIDSVVQNDIDNGFTSAQLAIIKDGQMVYSNAWGTVNAYNPDGTPKTDSPAVTTDTLYDLASNTKMYATNYAIQYLVYKDLLDINAPITDFFPNFVNDTIEIHYQTSNGTGAPDLETAKAWKAELTVADILQHQAGFAPDPQFYNDKFDQVTQQPDPDTENVLYATSKEAAAEAICKSPLVYEPGTKTVYSDVDYMLLGLIVEQVTGKDLNTFLKEIFWQPLGLTHITFNPLDNGFEKNDCAATELNGNSRDGAMEFTGDRVGTIQGEVHDGKAWYTMGGISGHAGLFANAEDLATLAQMMLNPSGYGTNRLFSTNVNEYFTSRKDSSATWGQGWWRQADCGRPWYFGVQASRNTIGHQGWTGTLTAIDPEQDLVVVYLTNKINSPITDKETDVSQFDGNWYTSSTLGFVTNILYQGITANSAADDIQPALDALLGDMAVDKMRLVAAEDTDDPTHPVVKSGYSMIDLVFDAAEARSTSDNIAAARTALSLLDTDRDKDMISSLAIRLNNLEYPSITPTPGGDSDKPSTGGGTEPTQPQWDNPYSDVSDGYWAYDAIRFVTEENLFQGVTGGGFAPELTMSRAMLATVLYRAAGSPAVSTSAGFTDVPAGLWYSDAVNWAASKGIVKGVGGNRFAPDDNVSREQIAAILYQYALASGKTAQADASALAGYGDSTAVSSWAADGMAWAVGAGVITGKPGSLLAPADSATRAEVATMLMRFLSK</sequence>
<dbReference type="InterPro" id="IPR012338">
    <property type="entry name" value="Beta-lactam/transpept-like"/>
</dbReference>
<feature type="domain" description="SLH" evidence="5">
    <location>
        <begin position="1468"/>
        <end position="1531"/>
    </location>
</feature>
<name>A0ABV1E7L2_9FIRM</name>
<dbReference type="InterPro" id="IPR050789">
    <property type="entry name" value="Diverse_Enzym_Activities"/>
</dbReference>
<reference evidence="6 7" key="1">
    <citation type="submission" date="2024-03" db="EMBL/GenBank/DDBJ databases">
        <title>Human intestinal bacterial collection.</title>
        <authorList>
            <person name="Pauvert C."/>
            <person name="Hitch T.C.A."/>
            <person name="Clavel T."/>
        </authorList>
    </citation>
    <scope>NUCLEOTIDE SEQUENCE [LARGE SCALE GENOMIC DNA]</scope>
    <source>
        <strain evidence="6 7">CLA-AP-H29</strain>
    </source>
</reference>
<protein>
    <submittedName>
        <fullName evidence="6">Penicillin binding protein PBP4B</fullName>
    </submittedName>
</protein>
<feature type="domain" description="SLH" evidence="5">
    <location>
        <begin position="1535"/>
        <end position="1590"/>
    </location>
</feature>
<evidence type="ECO:0000313" key="6">
    <source>
        <dbReference type="EMBL" id="MEQ2443285.1"/>
    </source>
</evidence>
<gene>
    <name evidence="6" type="primary">pbp4b</name>
    <name evidence="6" type="ORF">WMO64_07365</name>
</gene>
<dbReference type="SUPFAM" id="SSF56601">
    <property type="entry name" value="beta-lactamase/transpeptidase-like"/>
    <property type="match status" value="2"/>
</dbReference>
<evidence type="ECO:0000256" key="4">
    <source>
        <dbReference type="SAM" id="SignalP"/>
    </source>
</evidence>
<dbReference type="PANTHER" id="PTHR43283">
    <property type="entry name" value="BETA-LACTAMASE-RELATED"/>
    <property type="match status" value="1"/>
</dbReference>
<evidence type="ECO:0000256" key="3">
    <source>
        <dbReference type="SAM" id="MobiDB-lite"/>
    </source>
</evidence>
<proteinExistence type="predicted"/>
<dbReference type="RefSeq" id="WP_349231563.1">
    <property type="nucleotide sequence ID" value="NZ_JBBMFK010000010.1"/>
</dbReference>
<evidence type="ECO:0000259" key="5">
    <source>
        <dbReference type="PROSITE" id="PS51272"/>
    </source>
</evidence>
<accession>A0ABV1E7L2</accession>
<evidence type="ECO:0000256" key="1">
    <source>
        <dbReference type="ARBA" id="ARBA00022737"/>
    </source>
</evidence>
<dbReference type="NCBIfam" id="NF002968">
    <property type="entry name" value="PRK03642.1"/>
    <property type="match status" value="1"/>
</dbReference>
<evidence type="ECO:0000313" key="7">
    <source>
        <dbReference type="Proteomes" id="UP001464378"/>
    </source>
</evidence>
<keyword evidence="4" id="KW-0732">Signal</keyword>
<keyword evidence="7" id="KW-1185">Reference proteome</keyword>
<feature type="chain" id="PRO_5047182623" evidence="4">
    <location>
        <begin position="23"/>
        <end position="1590"/>
    </location>
</feature>
<keyword evidence="1" id="KW-0677">Repeat</keyword>
<evidence type="ECO:0000256" key="2">
    <source>
        <dbReference type="ARBA" id="ARBA00022801"/>
    </source>
</evidence>
<feature type="region of interest" description="Disordered" evidence="3">
    <location>
        <begin position="1383"/>
        <end position="1412"/>
    </location>
</feature>
<dbReference type="Gene3D" id="3.40.710.10">
    <property type="entry name" value="DD-peptidase/beta-lactamase superfamily"/>
    <property type="match status" value="2"/>
</dbReference>
<keyword evidence="2" id="KW-0378">Hydrolase</keyword>
<dbReference type="PROSITE" id="PS51272">
    <property type="entry name" value="SLH"/>
    <property type="match status" value="3"/>
</dbReference>
<dbReference type="EMBL" id="JBBMFK010000010">
    <property type="protein sequence ID" value="MEQ2443285.1"/>
    <property type="molecule type" value="Genomic_DNA"/>
</dbReference>
<dbReference type="Proteomes" id="UP001464378">
    <property type="component" value="Unassembled WGS sequence"/>
</dbReference>
<dbReference type="Pfam" id="PF00144">
    <property type="entry name" value="Beta-lactamase"/>
    <property type="match status" value="2"/>
</dbReference>
<feature type="domain" description="SLH" evidence="5">
    <location>
        <begin position="1408"/>
        <end position="1467"/>
    </location>
</feature>
<dbReference type="InterPro" id="IPR001466">
    <property type="entry name" value="Beta-lactam-related"/>
</dbReference>
<comment type="caution">
    <text evidence="6">The sequence shown here is derived from an EMBL/GenBank/DDBJ whole genome shotgun (WGS) entry which is preliminary data.</text>
</comment>
<dbReference type="InterPro" id="IPR001119">
    <property type="entry name" value="SLH_dom"/>
</dbReference>
<dbReference type="PANTHER" id="PTHR43283:SF11">
    <property type="entry name" value="BETA-LACTAMASE-RELATED DOMAIN-CONTAINING PROTEIN"/>
    <property type="match status" value="1"/>
</dbReference>
<organism evidence="6 7">
    <name type="scientific">Pseudoflavonifractor intestinihominis</name>
    <dbReference type="NCBI Taxonomy" id="3133171"/>
    <lineage>
        <taxon>Bacteria</taxon>
        <taxon>Bacillati</taxon>
        <taxon>Bacillota</taxon>
        <taxon>Clostridia</taxon>
        <taxon>Eubacteriales</taxon>
        <taxon>Oscillospiraceae</taxon>
        <taxon>Pseudoflavonifractor</taxon>
    </lineage>
</organism>
<dbReference type="Pfam" id="PF00395">
    <property type="entry name" value="SLH"/>
    <property type="match status" value="3"/>
</dbReference>